<proteinExistence type="predicted"/>
<sequence>MNKKKFLGGLCFFLLVGCLLVGSLTLSQETQHTRQKIEQKSHKKLSVKERKYLKKVKAISEYTEHRLQKSGFTGEALLIKDGKVVYQQGYGYADVDNQVPNGSKTTYQIASLQKSATAMMIMLLANKGKLSLNDHLAKYYPNIKNGNLVTLRQMLNMTSGTNLATMPRNVLTATALVNYVSHKIQINVKQIGRQSYQPANYVLLAGILQKITQHSYEDSFNTMIRKPLKLKNTYFFNEEQAQSQKALAYTQVKGKQLRRIKEQAFQYSNELGTGNLYMSTPDLYKMLSSFLDGKFLTQTETRLLYTTFPPRNNYSAGLYHLAQLPEFKKLGITSGYHVHGYEYGYETVGDLSANGKDAVILQTNVANLHKPFNLVLDADLYHALLQTFKK</sequence>
<dbReference type="InterPro" id="IPR012338">
    <property type="entry name" value="Beta-lactam/transpept-like"/>
</dbReference>
<dbReference type="PROSITE" id="PS51257">
    <property type="entry name" value="PROKAR_LIPOPROTEIN"/>
    <property type="match status" value="1"/>
</dbReference>
<evidence type="ECO:0000259" key="3">
    <source>
        <dbReference type="Pfam" id="PF00144"/>
    </source>
</evidence>
<organism evidence="4 5">
    <name type="scientific">Liquorilactobacillus satsumensis DSM 16230 = JCM 12392</name>
    <dbReference type="NCBI Taxonomy" id="1423801"/>
    <lineage>
        <taxon>Bacteria</taxon>
        <taxon>Bacillati</taxon>
        <taxon>Bacillota</taxon>
        <taxon>Bacilli</taxon>
        <taxon>Lactobacillales</taxon>
        <taxon>Lactobacillaceae</taxon>
        <taxon>Liquorilactobacillus</taxon>
    </lineage>
</organism>
<dbReference type="Proteomes" id="UP000051166">
    <property type="component" value="Unassembled WGS sequence"/>
</dbReference>
<gene>
    <name evidence="4" type="ORF">FD50_GL001302</name>
</gene>
<evidence type="ECO:0000256" key="2">
    <source>
        <dbReference type="ARBA" id="ARBA00023136"/>
    </source>
</evidence>
<comment type="subcellular location">
    <subcellularLocation>
        <location evidence="1">Membrane</location>
    </subcellularLocation>
</comment>
<dbReference type="GeneID" id="98308613"/>
<keyword evidence="5" id="KW-1185">Reference proteome</keyword>
<accession>A0A0R1V3B9</accession>
<protein>
    <submittedName>
        <fullName evidence="4">Beta-lactamase</fullName>
    </submittedName>
</protein>
<dbReference type="EMBL" id="AZFQ01000050">
    <property type="protein sequence ID" value="KRL97736.1"/>
    <property type="molecule type" value="Genomic_DNA"/>
</dbReference>
<name>A0A0R1V3B9_9LACO</name>
<evidence type="ECO:0000313" key="4">
    <source>
        <dbReference type="EMBL" id="KRL97736.1"/>
    </source>
</evidence>
<dbReference type="InterPro" id="IPR050491">
    <property type="entry name" value="AmpC-like"/>
</dbReference>
<dbReference type="RefSeq" id="WP_056961150.1">
    <property type="nucleotide sequence ID" value="NZ_AZFQ01000050.1"/>
</dbReference>
<dbReference type="AlphaFoldDB" id="A0A0R1V3B9"/>
<evidence type="ECO:0000256" key="1">
    <source>
        <dbReference type="ARBA" id="ARBA00004370"/>
    </source>
</evidence>
<dbReference type="GO" id="GO:0016020">
    <property type="term" value="C:membrane"/>
    <property type="evidence" value="ECO:0007669"/>
    <property type="project" value="UniProtKB-SubCell"/>
</dbReference>
<dbReference type="InterPro" id="IPR001466">
    <property type="entry name" value="Beta-lactam-related"/>
</dbReference>
<dbReference type="Pfam" id="PF00144">
    <property type="entry name" value="Beta-lactamase"/>
    <property type="match status" value="1"/>
</dbReference>
<dbReference type="PANTHER" id="PTHR46825">
    <property type="entry name" value="D-ALANYL-D-ALANINE-CARBOXYPEPTIDASE/ENDOPEPTIDASE AMPH"/>
    <property type="match status" value="1"/>
</dbReference>
<dbReference type="PANTHER" id="PTHR46825:SF11">
    <property type="entry name" value="PENICILLIN-BINDING PROTEIN 4"/>
    <property type="match status" value="1"/>
</dbReference>
<dbReference type="OrthoDB" id="2151402at2"/>
<evidence type="ECO:0000313" key="5">
    <source>
        <dbReference type="Proteomes" id="UP000051166"/>
    </source>
</evidence>
<dbReference type="SUPFAM" id="SSF56601">
    <property type="entry name" value="beta-lactamase/transpeptidase-like"/>
    <property type="match status" value="1"/>
</dbReference>
<feature type="domain" description="Beta-lactamase-related" evidence="3">
    <location>
        <begin position="76"/>
        <end position="309"/>
    </location>
</feature>
<dbReference type="Gene3D" id="3.40.710.10">
    <property type="entry name" value="DD-peptidase/beta-lactamase superfamily"/>
    <property type="match status" value="1"/>
</dbReference>
<keyword evidence="2" id="KW-0472">Membrane</keyword>
<dbReference type="STRING" id="1423801.FD50_GL001302"/>
<reference evidence="4 5" key="1">
    <citation type="journal article" date="2015" name="Genome Announc.">
        <title>Expanding the biotechnology potential of lactobacilli through comparative genomics of 213 strains and associated genera.</title>
        <authorList>
            <person name="Sun Z."/>
            <person name="Harris H.M."/>
            <person name="McCann A."/>
            <person name="Guo C."/>
            <person name="Argimon S."/>
            <person name="Zhang W."/>
            <person name="Yang X."/>
            <person name="Jeffery I.B."/>
            <person name="Cooney J.C."/>
            <person name="Kagawa T.F."/>
            <person name="Liu W."/>
            <person name="Song Y."/>
            <person name="Salvetti E."/>
            <person name="Wrobel A."/>
            <person name="Rasinkangas P."/>
            <person name="Parkhill J."/>
            <person name="Rea M.C."/>
            <person name="O'Sullivan O."/>
            <person name="Ritari J."/>
            <person name="Douillard F.P."/>
            <person name="Paul Ross R."/>
            <person name="Yang R."/>
            <person name="Briner A.E."/>
            <person name="Felis G.E."/>
            <person name="de Vos W.M."/>
            <person name="Barrangou R."/>
            <person name="Klaenhammer T.R."/>
            <person name="Caufield P.W."/>
            <person name="Cui Y."/>
            <person name="Zhang H."/>
            <person name="O'Toole P.W."/>
        </authorList>
    </citation>
    <scope>NUCLEOTIDE SEQUENCE [LARGE SCALE GENOMIC DNA]</scope>
    <source>
        <strain evidence="4 5">DSM 16230</strain>
    </source>
</reference>
<comment type="caution">
    <text evidence="4">The sequence shown here is derived from an EMBL/GenBank/DDBJ whole genome shotgun (WGS) entry which is preliminary data.</text>
</comment>
<dbReference type="PATRIC" id="fig|1423801.4.peg.1332"/>